<sequence>MKQFVSVLMMFLSLLIGFQQTIIYTHFILNQKQIEEQFCINKNRPGLNCHGHCFLKKKLEKAQNKNDKKNLQQNYKKVYLYAAVHFELLPKSLSVNITKNYSSYKDKTYKESELEIFIPPPLYW</sequence>
<protein>
    <submittedName>
        <fullName evidence="1">Uncharacterized protein</fullName>
    </submittedName>
</protein>
<comment type="caution">
    <text evidence="1">The sequence shown here is derived from an EMBL/GenBank/DDBJ whole genome shotgun (WGS) entry which is preliminary data.</text>
</comment>
<name>A0ABW3RPX5_9SPHI</name>
<accession>A0ABW3RPX5</accession>
<dbReference type="EMBL" id="JBHTKY010000035">
    <property type="protein sequence ID" value="MFD1167289.1"/>
    <property type="molecule type" value="Genomic_DNA"/>
</dbReference>
<evidence type="ECO:0000313" key="2">
    <source>
        <dbReference type="Proteomes" id="UP001597205"/>
    </source>
</evidence>
<organism evidence="1 2">
    <name type="scientific">Sphingobacterium daejeonense</name>
    <dbReference type="NCBI Taxonomy" id="371142"/>
    <lineage>
        <taxon>Bacteria</taxon>
        <taxon>Pseudomonadati</taxon>
        <taxon>Bacteroidota</taxon>
        <taxon>Sphingobacteriia</taxon>
        <taxon>Sphingobacteriales</taxon>
        <taxon>Sphingobacteriaceae</taxon>
        <taxon>Sphingobacterium</taxon>
    </lineage>
</organism>
<dbReference type="Proteomes" id="UP001597205">
    <property type="component" value="Unassembled WGS sequence"/>
</dbReference>
<reference evidence="2" key="1">
    <citation type="journal article" date="2019" name="Int. J. Syst. Evol. Microbiol.">
        <title>The Global Catalogue of Microorganisms (GCM) 10K type strain sequencing project: providing services to taxonomists for standard genome sequencing and annotation.</title>
        <authorList>
            <consortium name="The Broad Institute Genomics Platform"/>
            <consortium name="The Broad Institute Genome Sequencing Center for Infectious Disease"/>
            <person name="Wu L."/>
            <person name="Ma J."/>
        </authorList>
    </citation>
    <scope>NUCLEOTIDE SEQUENCE [LARGE SCALE GENOMIC DNA]</scope>
    <source>
        <strain evidence="2">CCUG 52468</strain>
    </source>
</reference>
<keyword evidence="2" id="KW-1185">Reference proteome</keyword>
<dbReference type="RefSeq" id="WP_380898534.1">
    <property type="nucleotide sequence ID" value="NZ_JBHTKY010000035.1"/>
</dbReference>
<proteinExistence type="predicted"/>
<evidence type="ECO:0000313" key="1">
    <source>
        <dbReference type="EMBL" id="MFD1167289.1"/>
    </source>
</evidence>
<gene>
    <name evidence="1" type="ORF">ACFQ2C_16950</name>
</gene>